<evidence type="ECO:0000313" key="3">
    <source>
        <dbReference type="EMBL" id="CAK8681086.1"/>
    </source>
</evidence>
<dbReference type="InterPro" id="IPR020471">
    <property type="entry name" value="AKR"/>
</dbReference>
<comment type="caution">
    <text evidence="3">The sequence shown here is derived from an EMBL/GenBank/DDBJ whole genome shotgun (WGS) entry which is preliminary data.</text>
</comment>
<dbReference type="EMBL" id="CAWYQH010000079">
    <property type="protein sequence ID" value="CAK8681086.1"/>
    <property type="molecule type" value="Genomic_DNA"/>
</dbReference>
<dbReference type="InterPro" id="IPR023210">
    <property type="entry name" value="NADP_OxRdtase_dom"/>
</dbReference>
<comment type="similarity">
    <text evidence="1">Belongs to the aldo/keto reductase family.</text>
</comment>
<proteinExistence type="inferred from homology"/>
<dbReference type="Gene3D" id="3.20.20.100">
    <property type="entry name" value="NADP-dependent oxidoreductase domain"/>
    <property type="match status" value="1"/>
</dbReference>
<reference evidence="3 4" key="1">
    <citation type="submission" date="2024-02" db="EMBL/GenBank/DDBJ databases">
        <authorList>
            <person name="Daric V."/>
            <person name="Darras S."/>
        </authorList>
    </citation>
    <scope>NUCLEOTIDE SEQUENCE [LARGE SCALE GENOMIC DNA]</scope>
</reference>
<accession>A0ABP0FNA6</accession>
<dbReference type="Proteomes" id="UP001642483">
    <property type="component" value="Unassembled WGS sequence"/>
</dbReference>
<keyword evidence="4" id="KW-1185">Reference proteome</keyword>
<evidence type="ECO:0000313" key="4">
    <source>
        <dbReference type="Proteomes" id="UP001642483"/>
    </source>
</evidence>
<dbReference type="SUPFAM" id="SSF51430">
    <property type="entry name" value="NAD(P)-linked oxidoreductase"/>
    <property type="match status" value="1"/>
</dbReference>
<dbReference type="PIRSF" id="PIRSF000097">
    <property type="entry name" value="AKR"/>
    <property type="match status" value="1"/>
</dbReference>
<dbReference type="PROSITE" id="PS00798">
    <property type="entry name" value="ALDOKETO_REDUCTASE_1"/>
    <property type="match status" value="1"/>
</dbReference>
<dbReference type="InterPro" id="IPR018170">
    <property type="entry name" value="Aldo/ket_reductase_CS"/>
</dbReference>
<dbReference type="PROSITE" id="PS00063">
    <property type="entry name" value="ALDOKETO_REDUCTASE_3"/>
    <property type="match status" value="1"/>
</dbReference>
<dbReference type="InterPro" id="IPR036812">
    <property type="entry name" value="NAD(P)_OxRdtase_dom_sf"/>
</dbReference>
<dbReference type="PANTHER" id="PTHR11732">
    <property type="entry name" value="ALDO/KETO REDUCTASE"/>
    <property type="match status" value="1"/>
</dbReference>
<dbReference type="PRINTS" id="PR00069">
    <property type="entry name" value="ALDKETRDTASE"/>
</dbReference>
<gene>
    <name evidence="3" type="ORF">CVLEPA_LOCUS11323</name>
</gene>
<evidence type="ECO:0000256" key="1">
    <source>
        <dbReference type="ARBA" id="ARBA00007905"/>
    </source>
</evidence>
<dbReference type="PROSITE" id="PS00062">
    <property type="entry name" value="ALDOKETO_REDUCTASE_2"/>
    <property type="match status" value="1"/>
</dbReference>
<dbReference type="Pfam" id="PF00248">
    <property type="entry name" value="Aldo_ket_red"/>
    <property type="match status" value="1"/>
</dbReference>
<protein>
    <recommendedName>
        <fullName evidence="2">NADP-dependent oxidoreductase domain-containing protein</fullName>
    </recommendedName>
</protein>
<evidence type="ECO:0000259" key="2">
    <source>
        <dbReference type="Pfam" id="PF00248"/>
    </source>
</evidence>
<feature type="domain" description="NADP-dependent oxidoreductase" evidence="2">
    <location>
        <begin position="15"/>
        <end position="292"/>
    </location>
</feature>
<organism evidence="3 4">
    <name type="scientific">Clavelina lepadiformis</name>
    <name type="common">Light-bulb sea squirt</name>
    <name type="synonym">Ascidia lepadiformis</name>
    <dbReference type="NCBI Taxonomy" id="159417"/>
    <lineage>
        <taxon>Eukaryota</taxon>
        <taxon>Metazoa</taxon>
        <taxon>Chordata</taxon>
        <taxon>Tunicata</taxon>
        <taxon>Ascidiacea</taxon>
        <taxon>Aplousobranchia</taxon>
        <taxon>Clavelinidae</taxon>
        <taxon>Clavelina</taxon>
    </lineage>
</organism>
<name>A0ABP0FNA6_CLALP</name>
<sequence>MQSVKLNTGYDMPILGLGTWKSDKKKVQKAVEYALECGYRHLDCAYCYLNEEEVGAGIKNKINDKTVKREDIFVTDKLWCNSHKPEDVRPALMKTLESLQLEYLDLYLIHWPMGFQKRGTEAFPKDENGKVLFDDTDYVDTWKAMEDLQKEGLVRSIGVSNFNQFQINRILKECSVIPAVNQFEIHPYLTGESLVNYCQEKCIEVTGYCPLGCGDRPWGMKADDPVLLKDPKLLEIAAKSNKTAAQVALRYLVQRNIIAIPKSVTPERILQNFQIFDFNLCKDDMKTINKMNTNSRICPMPEASEHKYYVFRENYSE</sequence>